<sequence>MPFQVSAVQWEGYTITGEDGRPATLAVIDQDGKVLDAGPEVAQEIWDLAILSYRQVLVGESLLRIYSTPEGLLQDSDDE</sequence>
<name>A0A1I9YVF8_9BURK</name>
<accession>A0A1I9YVF8</accession>
<dbReference type="AlphaFoldDB" id="A0A1I9YVF8"/>
<dbReference type="EMBL" id="CP017563">
    <property type="protein sequence ID" value="APA90200.1"/>
    <property type="molecule type" value="Genomic_DNA"/>
</dbReference>
<geneLocation type="plasmid" evidence="1">
    <name>pl1WSM5005</name>
</geneLocation>
<reference evidence="1" key="1">
    <citation type="submission" date="2016-09" db="EMBL/GenBank/DDBJ databases">
        <title>The Complete Genome of Burkholderia sprentiae wsm5005.</title>
        <authorList>
            <person name="De Meyer S."/>
            <person name="Wang P."/>
            <person name="Terpolilli J."/>
        </authorList>
    </citation>
    <scope>NUCLEOTIDE SEQUENCE [LARGE SCALE GENOMIC DNA]</scope>
    <source>
        <strain evidence="1">WSM5005</strain>
        <plasmid evidence="1">pl1WSM5005</plasmid>
    </source>
</reference>
<protein>
    <submittedName>
        <fullName evidence="1">Uncharacterized protein</fullName>
    </submittedName>
</protein>
<evidence type="ECO:0000313" key="1">
    <source>
        <dbReference type="EMBL" id="APA90200.1"/>
    </source>
</evidence>
<keyword evidence="1" id="KW-0614">Plasmid</keyword>
<proteinExistence type="predicted"/>
<gene>
    <name evidence="1" type="ORF">BJG93_32245</name>
</gene>
<organism evidence="1">
    <name type="scientific">Paraburkholderia sprentiae WSM5005</name>
    <dbReference type="NCBI Taxonomy" id="754502"/>
    <lineage>
        <taxon>Bacteria</taxon>
        <taxon>Pseudomonadati</taxon>
        <taxon>Pseudomonadota</taxon>
        <taxon>Betaproteobacteria</taxon>
        <taxon>Burkholderiales</taxon>
        <taxon>Burkholderiaceae</taxon>
        <taxon>Paraburkholderia</taxon>
    </lineage>
</organism>